<dbReference type="EnsemblMetazoa" id="AAEL024750-RA">
    <property type="protein sequence ID" value="AAEL024750-PA"/>
    <property type="gene ID" value="AAEL024750"/>
</dbReference>
<accession>A0A6I8U4U3</accession>
<feature type="signal peptide" evidence="2">
    <location>
        <begin position="1"/>
        <end position="28"/>
    </location>
</feature>
<feature type="compositionally biased region" description="Basic and acidic residues" evidence="1">
    <location>
        <begin position="265"/>
        <end position="281"/>
    </location>
</feature>
<feature type="compositionally biased region" description="Basic and acidic residues" evidence="1">
    <location>
        <begin position="228"/>
        <end position="254"/>
    </location>
</feature>
<reference evidence="3" key="2">
    <citation type="submission" date="2020-05" db="UniProtKB">
        <authorList>
            <consortium name="EnsemblMetazoa"/>
        </authorList>
    </citation>
    <scope>IDENTIFICATION</scope>
    <source>
        <strain evidence="3">LVP_AGWG</strain>
    </source>
</reference>
<evidence type="ECO:0000313" key="3">
    <source>
        <dbReference type="EnsemblMetazoa" id="AAEL024750-PA"/>
    </source>
</evidence>
<name>A0A6I8U4U3_AEDAE</name>
<reference evidence="3 4" key="1">
    <citation type="submission" date="2017-06" db="EMBL/GenBank/DDBJ databases">
        <title>Aedes aegypti genome working group (AGWG) sequencing and assembly.</title>
        <authorList>
            <consortium name="Aedes aegypti Genome Working Group (AGWG)"/>
            <person name="Matthews B.J."/>
        </authorList>
    </citation>
    <scope>NUCLEOTIDE SEQUENCE [LARGE SCALE GENOMIC DNA]</scope>
    <source>
        <strain evidence="3 4">LVP_AGWG</strain>
    </source>
</reference>
<dbReference type="Proteomes" id="UP000008820">
    <property type="component" value="Chromosome 2"/>
</dbReference>
<gene>
    <name evidence="3" type="primary">110676989</name>
</gene>
<sequence length="295" mass="31445">MSASTREATHLIGIVLVSVLIWPNSSWATFMPGRPVTPLGGFFGSSGGGSATDGFHSGTPIGGPVGGGSAIVFPAPNDRRAAFFGLLKLPYIICYYAANGRWPNFPPQLQTAVLDLGRHVFAMDDYGLRNYCSKFFRFTIGHRPCCATSVYPIAILPGSGHGGQVGFDEVPGKKPGKRSTKKPTPAPDSEFIPEAEPEGGEDAEAEEPQPEDEAGADEGEAAEGEDYDTGRLVDGHGGKVQRASDCKVDNKDCTPKTIPFVPLRNQKDGKQLKKNINETRKPVSGNDGTRTNIPK</sequence>
<organism evidence="3 4">
    <name type="scientific">Aedes aegypti</name>
    <name type="common">Yellowfever mosquito</name>
    <name type="synonym">Culex aegypti</name>
    <dbReference type="NCBI Taxonomy" id="7159"/>
    <lineage>
        <taxon>Eukaryota</taxon>
        <taxon>Metazoa</taxon>
        <taxon>Ecdysozoa</taxon>
        <taxon>Arthropoda</taxon>
        <taxon>Hexapoda</taxon>
        <taxon>Insecta</taxon>
        <taxon>Pterygota</taxon>
        <taxon>Neoptera</taxon>
        <taxon>Endopterygota</taxon>
        <taxon>Diptera</taxon>
        <taxon>Nematocera</taxon>
        <taxon>Culicoidea</taxon>
        <taxon>Culicidae</taxon>
        <taxon>Culicinae</taxon>
        <taxon>Aedini</taxon>
        <taxon>Aedes</taxon>
        <taxon>Stegomyia</taxon>
    </lineage>
</organism>
<evidence type="ECO:0000256" key="1">
    <source>
        <dbReference type="SAM" id="MobiDB-lite"/>
    </source>
</evidence>
<protein>
    <submittedName>
        <fullName evidence="3">Uncharacterized protein</fullName>
    </submittedName>
</protein>
<feature type="compositionally biased region" description="Acidic residues" evidence="1">
    <location>
        <begin position="191"/>
        <end position="227"/>
    </location>
</feature>
<feature type="compositionally biased region" description="Polar residues" evidence="1">
    <location>
        <begin position="286"/>
        <end position="295"/>
    </location>
</feature>
<keyword evidence="2" id="KW-0732">Signal</keyword>
<keyword evidence="4" id="KW-1185">Reference proteome</keyword>
<evidence type="ECO:0000313" key="4">
    <source>
        <dbReference type="Proteomes" id="UP000008820"/>
    </source>
</evidence>
<evidence type="ECO:0000256" key="2">
    <source>
        <dbReference type="SAM" id="SignalP"/>
    </source>
</evidence>
<feature type="region of interest" description="Disordered" evidence="1">
    <location>
        <begin position="164"/>
        <end position="295"/>
    </location>
</feature>
<dbReference type="AlphaFoldDB" id="A0A6I8U4U3"/>
<dbReference type="OrthoDB" id="7744626at2759"/>
<proteinExistence type="predicted"/>
<feature type="chain" id="PRO_5044005937" evidence="2">
    <location>
        <begin position="29"/>
        <end position="295"/>
    </location>
</feature>
<dbReference type="InParanoid" id="A0A6I8U4U3"/>